<proteinExistence type="predicted"/>
<evidence type="ECO:0008006" key="3">
    <source>
        <dbReference type="Google" id="ProtNLM"/>
    </source>
</evidence>
<name>A0AAU2UWC3_9ACTN</name>
<gene>
    <name evidence="2" type="ORF">OG549_01490</name>
</gene>
<sequence>MLLIVIVVVIVLVFAGDSGKTPKNPTSTSSGVQSTGGAHPPAADVSITSCDVDSATSFPSAKLEIVNHSSKPSEYFIDVEFVDVSGTRVAEGAAILNHVAPGEKAEDTAGGLAPVSGKITCKVTSVDRISVVG</sequence>
<feature type="region of interest" description="Disordered" evidence="1">
    <location>
        <begin position="20"/>
        <end position="45"/>
    </location>
</feature>
<dbReference type="AlphaFoldDB" id="A0AAU2UWC3"/>
<feature type="compositionally biased region" description="Low complexity" evidence="1">
    <location>
        <begin position="26"/>
        <end position="37"/>
    </location>
</feature>
<reference evidence="2" key="1">
    <citation type="submission" date="2022-10" db="EMBL/GenBank/DDBJ databases">
        <title>The complete genomes of actinobacterial strains from the NBC collection.</title>
        <authorList>
            <person name="Joergensen T.S."/>
            <person name="Alvarez Arevalo M."/>
            <person name="Sterndorff E.B."/>
            <person name="Faurdal D."/>
            <person name="Vuksanovic O."/>
            <person name="Mourched A.-S."/>
            <person name="Charusanti P."/>
            <person name="Shaw S."/>
            <person name="Blin K."/>
            <person name="Weber T."/>
        </authorList>
    </citation>
    <scope>NUCLEOTIDE SEQUENCE</scope>
    <source>
        <strain evidence="2">NBC_00003</strain>
    </source>
</reference>
<accession>A0AAU2UWC3</accession>
<evidence type="ECO:0000313" key="2">
    <source>
        <dbReference type="EMBL" id="WTW59424.1"/>
    </source>
</evidence>
<evidence type="ECO:0000256" key="1">
    <source>
        <dbReference type="SAM" id="MobiDB-lite"/>
    </source>
</evidence>
<organism evidence="2">
    <name type="scientific">Streptomyces sp. NBC_00003</name>
    <dbReference type="NCBI Taxonomy" id="2903608"/>
    <lineage>
        <taxon>Bacteria</taxon>
        <taxon>Bacillati</taxon>
        <taxon>Actinomycetota</taxon>
        <taxon>Actinomycetes</taxon>
        <taxon>Kitasatosporales</taxon>
        <taxon>Streptomycetaceae</taxon>
        <taxon>Streptomyces</taxon>
    </lineage>
</organism>
<protein>
    <recommendedName>
        <fullName evidence="3">Secreted protein</fullName>
    </recommendedName>
</protein>
<dbReference type="EMBL" id="CP108318">
    <property type="protein sequence ID" value="WTW59424.1"/>
    <property type="molecule type" value="Genomic_DNA"/>
</dbReference>